<sequence>MSVHFNLKRLRPNLDGLGFLIDVGMILLVIANLSLILFDWIYRVEAVQSAMETYTPDFYRFYSDSIHANFFEIDLAFVSVYLTEFVIRWAAAIARQTYHRWFFYPFVHWYDLLGCIPVGSFRWLRILRVVSLMYRLQKLGVVDFSDTAVGRAVIKYYGVLVEEISDRVVINVLDGAQREIRTGGNTMRRIEQDVLAPRREQLVDYLAGRIADATRRSHDQYRDQLGEYLEHLTDEAVQRTPAGRRLASIPVAGPRAIALMRETVRESGSALIAQLVDDISDPSQRQRLDALINDLLVASSSDGRELNQMVKETLLEILDHIKDQVAVQQWKQDDDEPTDQPKQRFNPDLHNRGA</sequence>
<dbReference type="RefSeq" id="WP_194856534.1">
    <property type="nucleotide sequence ID" value="NZ_ARXR01000027.1"/>
</dbReference>
<dbReference type="EMBL" id="ARXR01000027">
    <property type="protein sequence ID" value="MBF5053987.1"/>
    <property type="molecule type" value="Genomic_DNA"/>
</dbReference>
<dbReference type="InterPro" id="IPR027359">
    <property type="entry name" value="Volt_channel_dom_sf"/>
</dbReference>
<gene>
    <name evidence="7" type="ORF">ISO4_02589</name>
</gene>
<keyword evidence="4 6" id="KW-0472">Membrane</keyword>
<feature type="region of interest" description="Disordered" evidence="5">
    <location>
        <begin position="329"/>
        <end position="354"/>
    </location>
</feature>
<dbReference type="SUPFAM" id="SSF81324">
    <property type="entry name" value="Voltage-gated potassium channels"/>
    <property type="match status" value="1"/>
</dbReference>
<keyword evidence="8" id="KW-1185">Reference proteome</keyword>
<comment type="caution">
    <text evidence="7">The sequence shown here is derived from an EMBL/GenBank/DDBJ whole genome shotgun (WGS) entry which is preliminary data.</text>
</comment>
<keyword evidence="2 6" id="KW-0812">Transmembrane</keyword>
<dbReference type="Gene3D" id="1.20.120.350">
    <property type="entry name" value="Voltage-gated potassium channels. Chain C"/>
    <property type="match status" value="1"/>
</dbReference>
<dbReference type="Proteomes" id="UP000644441">
    <property type="component" value="Unassembled WGS sequence"/>
</dbReference>
<keyword evidence="3 6" id="KW-1133">Transmembrane helix</keyword>
<feature type="compositionally biased region" description="Basic and acidic residues" evidence="5">
    <location>
        <begin position="339"/>
        <end position="354"/>
    </location>
</feature>
<proteinExistence type="predicted"/>
<evidence type="ECO:0000256" key="3">
    <source>
        <dbReference type="ARBA" id="ARBA00022989"/>
    </source>
</evidence>
<accession>A0ABS0AIL9</accession>
<protein>
    <recommendedName>
        <fullName evidence="9">Ion transporter</fullName>
    </recommendedName>
</protein>
<evidence type="ECO:0000256" key="1">
    <source>
        <dbReference type="ARBA" id="ARBA00004141"/>
    </source>
</evidence>
<evidence type="ECO:0000256" key="5">
    <source>
        <dbReference type="SAM" id="MobiDB-lite"/>
    </source>
</evidence>
<reference evidence="7 8" key="1">
    <citation type="submission" date="2012-09" db="EMBL/GenBank/DDBJ databases">
        <title>Genome Sequence of alkane-degrading Bacterium Alcanivorax venustensis ISO4.</title>
        <authorList>
            <person name="Lai Q."/>
            <person name="Shao Z."/>
        </authorList>
    </citation>
    <scope>NUCLEOTIDE SEQUENCE [LARGE SCALE GENOMIC DNA]</scope>
    <source>
        <strain evidence="7 8">ISO4</strain>
    </source>
</reference>
<name>A0ABS0AIL9_9GAMM</name>
<evidence type="ECO:0000313" key="7">
    <source>
        <dbReference type="EMBL" id="MBF5053987.1"/>
    </source>
</evidence>
<feature type="transmembrane region" description="Helical" evidence="6">
    <location>
        <begin position="20"/>
        <end position="42"/>
    </location>
</feature>
<evidence type="ECO:0008006" key="9">
    <source>
        <dbReference type="Google" id="ProtNLM"/>
    </source>
</evidence>
<evidence type="ECO:0000256" key="2">
    <source>
        <dbReference type="ARBA" id="ARBA00022692"/>
    </source>
</evidence>
<organism evidence="7 8">
    <name type="scientific">Alloalcanivorax venustensis ISO4</name>
    <dbReference type="NCBI Taxonomy" id="1177184"/>
    <lineage>
        <taxon>Bacteria</taxon>
        <taxon>Pseudomonadati</taxon>
        <taxon>Pseudomonadota</taxon>
        <taxon>Gammaproteobacteria</taxon>
        <taxon>Oceanospirillales</taxon>
        <taxon>Alcanivoracaceae</taxon>
        <taxon>Alloalcanivorax</taxon>
    </lineage>
</organism>
<evidence type="ECO:0000256" key="4">
    <source>
        <dbReference type="ARBA" id="ARBA00023136"/>
    </source>
</evidence>
<evidence type="ECO:0000313" key="8">
    <source>
        <dbReference type="Proteomes" id="UP000644441"/>
    </source>
</evidence>
<evidence type="ECO:0000256" key="6">
    <source>
        <dbReference type="SAM" id="Phobius"/>
    </source>
</evidence>
<comment type="subcellular location">
    <subcellularLocation>
        <location evidence="1">Membrane</location>
        <topology evidence="1">Multi-pass membrane protein</topology>
    </subcellularLocation>
</comment>